<evidence type="ECO:0000256" key="1">
    <source>
        <dbReference type="SAM" id="SignalP"/>
    </source>
</evidence>
<reference evidence="2" key="1">
    <citation type="submission" date="2023-06" db="EMBL/GenBank/DDBJ databases">
        <title>Survivors Of The Sea: Transcriptome response of Skeletonema marinoi to long-term dormancy.</title>
        <authorList>
            <person name="Pinder M.I.M."/>
            <person name="Kourtchenko O."/>
            <person name="Robertson E.K."/>
            <person name="Larsson T."/>
            <person name="Maumus F."/>
            <person name="Osuna-Cruz C.M."/>
            <person name="Vancaester E."/>
            <person name="Stenow R."/>
            <person name="Vandepoele K."/>
            <person name="Ploug H."/>
            <person name="Bruchert V."/>
            <person name="Godhe A."/>
            <person name="Topel M."/>
        </authorList>
    </citation>
    <scope>NUCLEOTIDE SEQUENCE</scope>
    <source>
        <strain evidence="2">R05AC</strain>
    </source>
</reference>
<keyword evidence="1" id="KW-0732">Signal</keyword>
<dbReference type="Proteomes" id="UP001224775">
    <property type="component" value="Unassembled WGS sequence"/>
</dbReference>
<proteinExistence type="predicted"/>
<dbReference type="EMBL" id="JATAAI010000017">
    <property type="protein sequence ID" value="KAK1739671.1"/>
    <property type="molecule type" value="Genomic_DNA"/>
</dbReference>
<protein>
    <submittedName>
        <fullName evidence="2">Uncharacterized protein</fullName>
    </submittedName>
</protein>
<evidence type="ECO:0000313" key="2">
    <source>
        <dbReference type="EMBL" id="KAK1739671.1"/>
    </source>
</evidence>
<name>A0AAD8Y4Q2_9STRA</name>
<keyword evidence="3" id="KW-1185">Reference proteome</keyword>
<feature type="chain" id="PRO_5042227129" evidence="1">
    <location>
        <begin position="20"/>
        <end position="351"/>
    </location>
</feature>
<accession>A0AAD8Y4Q2</accession>
<organism evidence="2 3">
    <name type="scientific">Skeletonema marinoi</name>
    <dbReference type="NCBI Taxonomy" id="267567"/>
    <lineage>
        <taxon>Eukaryota</taxon>
        <taxon>Sar</taxon>
        <taxon>Stramenopiles</taxon>
        <taxon>Ochrophyta</taxon>
        <taxon>Bacillariophyta</taxon>
        <taxon>Coscinodiscophyceae</taxon>
        <taxon>Thalassiosirophycidae</taxon>
        <taxon>Thalassiosirales</taxon>
        <taxon>Skeletonemataceae</taxon>
        <taxon>Skeletonema</taxon>
        <taxon>Skeletonema marinoi-dohrnii complex</taxon>
    </lineage>
</organism>
<comment type="caution">
    <text evidence="2">The sequence shown here is derived from an EMBL/GenBank/DDBJ whole genome shotgun (WGS) entry which is preliminary data.</text>
</comment>
<dbReference type="AlphaFoldDB" id="A0AAD8Y4Q2"/>
<feature type="signal peptide" evidence="1">
    <location>
        <begin position="1"/>
        <end position="19"/>
    </location>
</feature>
<sequence>MMMSRTGYLLLLLAAPAIAAKKGGTAGPVNASSSGNVKPLQFSSAIQSYTIFDKSALTSPEYASPRRKFLPRFRTGLSAERRARDVILDEERRGLLQDDDSVSSGGSWAEASAAADEKKKKAIEKRVEAAHDAAVSGYDRRVAAKKSAAAAKAASTSQYQFVGVVNDGKGAKGKVTWYARKKPTNSKWSVRLVHVNRDAVLRDLFAKGKVDIFGKYTNEGLDKAAFAAADNGGDAVTDADENQQPGMKPLVKGNYYVKQRSWKNLWNFSPKRMFTTPSGSFWRERRISPGLYTDGTKVYESVYRYRDGKNGLKPVAKLSDFLASPGLGYEEKMKVVQRLKGGDEPDLVVEK</sequence>
<evidence type="ECO:0000313" key="3">
    <source>
        <dbReference type="Proteomes" id="UP001224775"/>
    </source>
</evidence>
<gene>
    <name evidence="2" type="ORF">QTG54_009430</name>
</gene>